<evidence type="ECO:0000313" key="2">
    <source>
        <dbReference type="EMBL" id="CAB4868635.1"/>
    </source>
</evidence>
<accession>A0A6J7DIE8</accession>
<feature type="region of interest" description="Disordered" evidence="1">
    <location>
        <begin position="42"/>
        <end position="102"/>
    </location>
</feature>
<dbReference type="EMBL" id="CAFBLK010000118">
    <property type="protein sequence ID" value="CAB4868635.1"/>
    <property type="molecule type" value="Genomic_DNA"/>
</dbReference>
<proteinExistence type="predicted"/>
<reference evidence="2" key="1">
    <citation type="submission" date="2020-05" db="EMBL/GenBank/DDBJ databases">
        <authorList>
            <person name="Chiriac C."/>
            <person name="Salcher M."/>
            <person name="Ghai R."/>
            <person name="Kavagutti S V."/>
        </authorList>
    </citation>
    <scope>NUCLEOTIDE SEQUENCE</scope>
</reference>
<name>A0A6J7DIE8_9ZZZZ</name>
<dbReference type="AlphaFoldDB" id="A0A6J7DIE8"/>
<gene>
    <name evidence="2" type="ORF">UFOPK3317_00778</name>
</gene>
<sequence length="192" mass="20010">MFPAFAEAALTSISDPWLLLAERMLCTISSNLGESMSATVSAPSAALPLETPPTFTPRSRRSLARDKPAASAGSSPVDVRAPGLLQPESTESAPMGPISPSVRYDAGHAGLYRRSSNTWSSTTIPLGKERTPAATTRSANMLSSVTADPRRSGSPSIAAMPAGVERTGSPAPIRVSESEDDPESPTTFVVNL</sequence>
<feature type="region of interest" description="Disordered" evidence="1">
    <location>
        <begin position="122"/>
        <end position="192"/>
    </location>
</feature>
<evidence type="ECO:0000256" key="1">
    <source>
        <dbReference type="SAM" id="MobiDB-lite"/>
    </source>
</evidence>
<organism evidence="2">
    <name type="scientific">freshwater metagenome</name>
    <dbReference type="NCBI Taxonomy" id="449393"/>
    <lineage>
        <taxon>unclassified sequences</taxon>
        <taxon>metagenomes</taxon>
        <taxon>ecological metagenomes</taxon>
    </lineage>
</organism>
<protein>
    <submittedName>
        <fullName evidence="2">Unannotated protein</fullName>
    </submittedName>
</protein>
<feature type="compositionally biased region" description="Polar residues" evidence="1">
    <location>
        <begin position="133"/>
        <end position="146"/>
    </location>
</feature>